<evidence type="ECO:0000256" key="2">
    <source>
        <dbReference type="ARBA" id="ARBA00023242"/>
    </source>
</evidence>
<evidence type="ECO:0000256" key="3">
    <source>
        <dbReference type="SAM" id="MobiDB-lite"/>
    </source>
</evidence>
<organism evidence="5 6">
    <name type="scientific">Heterobasidion irregulare (strain TC 32-1)</name>
    <dbReference type="NCBI Taxonomy" id="747525"/>
    <lineage>
        <taxon>Eukaryota</taxon>
        <taxon>Fungi</taxon>
        <taxon>Dikarya</taxon>
        <taxon>Basidiomycota</taxon>
        <taxon>Agaricomycotina</taxon>
        <taxon>Agaricomycetes</taxon>
        <taxon>Russulales</taxon>
        <taxon>Bondarzewiaceae</taxon>
        <taxon>Heterobasidion</taxon>
        <taxon>Heterobasidion annosum species complex</taxon>
    </lineage>
</organism>
<dbReference type="SUPFAM" id="SSF57701">
    <property type="entry name" value="Zn2/Cys6 DNA-binding domain"/>
    <property type="match status" value="1"/>
</dbReference>
<evidence type="ECO:0000313" key="6">
    <source>
        <dbReference type="Proteomes" id="UP000030671"/>
    </source>
</evidence>
<name>W4KDM9_HETIT</name>
<dbReference type="HOGENOM" id="CLU_1096462_0_0_1"/>
<dbReference type="OrthoDB" id="3364175at2759"/>
<dbReference type="SMART" id="SM00066">
    <property type="entry name" value="GAL4"/>
    <property type="match status" value="1"/>
</dbReference>
<protein>
    <recommendedName>
        <fullName evidence="4">Zn(2)-C6 fungal-type domain-containing protein</fullName>
    </recommendedName>
</protein>
<dbReference type="PROSITE" id="PS50048">
    <property type="entry name" value="ZN2_CY6_FUNGAL_2"/>
    <property type="match status" value="1"/>
</dbReference>
<dbReference type="InParanoid" id="W4KDM9"/>
<feature type="non-terminal residue" evidence="5">
    <location>
        <position position="254"/>
    </location>
</feature>
<keyword evidence="6" id="KW-1185">Reference proteome</keyword>
<dbReference type="GO" id="GO:0005634">
    <property type="term" value="C:nucleus"/>
    <property type="evidence" value="ECO:0007669"/>
    <property type="project" value="UniProtKB-SubCell"/>
</dbReference>
<dbReference type="EMBL" id="KI925456">
    <property type="protein sequence ID" value="ETW83844.1"/>
    <property type="molecule type" value="Genomic_DNA"/>
</dbReference>
<gene>
    <name evidence="5" type="ORF">HETIRDRAFT_438861</name>
</gene>
<dbReference type="STRING" id="747525.W4KDM9"/>
<reference evidence="5 6" key="1">
    <citation type="journal article" date="2012" name="New Phytol.">
        <title>Insight into trade-off between wood decay and parasitism from the genome of a fungal forest pathogen.</title>
        <authorList>
            <person name="Olson A."/>
            <person name="Aerts A."/>
            <person name="Asiegbu F."/>
            <person name="Belbahri L."/>
            <person name="Bouzid O."/>
            <person name="Broberg A."/>
            <person name="Canback B."/>
            <person name="Coutinho P.M."/>
            <person name="Cullen D."/>
            <person name="Dalman K."/>
            <person name="Deflorio G."/>
            <person name="van Diepen L.T."/>
            <person name="Dunand C."/>
            <person name="Duplessis S."/>
            <person name="Durling M."/>
            <person name="Gonthier P."/>
            <person name="Grimwood J."/>
            <person name="Fossdal C.G."/>
            <person name="Hansson D."/>
            <person name="Henrissat B."/>
            <person name="Hietala A."/>
            <person name="Himmelstrand K."/>
            <person name="Hoffmeister D."/>
            <person name="Hogberg N."/>
            <person name="James T.Y."/>
            <person name="Karlsson M."/>
            <person name="Kohler A."/>
            <person name="Kues U."/>
            <person name="Lee Y.H."/>
            <person name="Lin Y.C."/>
            <person name="Lind M."/>
            <person name="Lindquist E."/>
            <person name="Lombard V."/>
            <person name="Lucas S."/>
            <person name="Lunden K."/>
            <person name="Morin E."/>
            <person name="Murat C."/>
            <person name="Park J."/>
            <person name="Raffaello T."/>
            <person name="Rouze P."/>
            <person name="Salamov A."/>
            <person name="Schmutz J."/>
            <person name="Solheim H."/>
            <person name="Stahlberg J."/>
            <person name="Velez H."/>
            <person name="de Vries R.P."/>
            <person name="Wiebenga A."/>
            <person name="Woodward S."/>
            <person name="Yakovlev I."/>
            <person name="Garbelotto M."/>
            <person name="Martin F."/>
            <person name="Grigoriev I.V."/>
            <person name="Stenlid J."/>
        </authorList>
    </citation>
    <scope>NUCLEOTIDE SEQUENCE [LARGE SCALE GENOMIC DNA]</scope>
    <source>
        <strain evidence="5 6">TC 32-1</strain>
    </source>
</reference>
<proteinExistence type="predicted"/>
<sequence>MDMHEPRGIMNEDGPPSPPQTPAATPSAITSAFQDAASTSSSHPSSSFGVKQKLKRNRIILSCQPCHRRKQQCDRGHPCRRCIARGAPNGCDYEQPKEVIHRKHTETQSSLPEDLTNRVGQLEGLISTTLSNLEPSALAGLDTLLQILQNSGSVSSHTTTPVDFDLTSGSATDHTVQIAAAALDQLLQQGQAVALSNETGASTTPFGPIIDMLHHIRGNSSASGAAYLSDLHQHFPNRKITNFLVKYFFEESSV</sequence>
<evidence type="ECO:0000313" key="5">
    <source>
        <dbReference type="EMBL" id="ETW83844.1"/>
    </source>
</evidence>
<feature type="domain" description="Zn(2)-C6 fungal-type" evidence="4">
    <location>
        <begin position="62"/>
        <end position="93"/>
    </location>
</feature>
<dbReference type="InterPro" id="IPR036864">
    <property type="entry name" value="Zn2-C6_fun-type_DNA-bd_sf"/>
</dbReference>
<dbReference type="CDD" id="cd00067">
    <property type="entry name" value="GAL4"/>
    <property type="match status" value="1"/>
</dbReference>
<keyword evidence="2" id="KW-0539">Nucleus</keyword>
<dbReference type="AlphaFoldDB" id="W4KDM9"/>
<evidence type="ECO:0000256" key="1">
    <source>
        <dbReference type="ARBA" id="ARBA00004123"/>
    </source>
</evidence>
<dbReference type="GO" id="GO:0008270">
    <property type="term" value="F:zinc ion binding"/>
    <property type="evidence" value="ECO:0007669"/>
    <property type="project" value="InterPro"/>
</dbReference>
<feature type="region of interest" description="Disordered" evidence="3">
    <location>
        <begin position="1"/>
        <end position="52"/>
    </location>
</feature>
<dbReference type="GeneID" id="20675082"/>
<dbReference type="PROSITE" id="PS00463">
    <property type="entry name" value="ZN2_CY6_FUNGAL_1"/>
    <property type="match status" value="1"/>
</dbReference>
<dbReference type="Pfam" id="PF00172">
    <property type="entry name" value="Zn_clus"/>
    <property type="match status" value="1"/>
</dbReference>
<dbReference type="InterPro" id="IPR001138">
    <property type="entry name" value="Zn2Cys6_DnaBD"/>
</dbReference>
<accession>W4KDM9</accession>
<dbReference type="GO" id="GO:0000981">
    <property type="term" value="F:DNA-binding transcription factor activity, RNA polymerase II-specific"/>
    <property type="evidence" value="ECO:0007669"/>
    <property type="project" value="InterPro"/>
</dbReference>
<comment type="subcellular location">
    <subcellularLocation>
        <location evidence="1">Nucleus</location>
    </subcellularLocation>
</comment>
<evidence type="ECO:0000259" key="4">
    <source>
        <dbReference type="PROSITE" id="PS50048"/>
    </source>
</evidence>
<dbReference type="Gene3D" id="4.10.240.10">
    <property type="entry name" value="Zn(2)-C6 fungal-type DNA-binding domain"/>
    <property type="match status" value="1"/>
</dbReference>
<dbReference type="Proteomes" id="UP000030671">
    <property type="component" value="Unassembled WGS sequence"/>
</dbReference>
<dbReference type="KEGG" id="hir:HETIRDRAFT_438861"/>
<dbReference type="PANTHER" id="PTHR31001">
    <property type="entry name" value="UNCHARACTERIZED TRANSCRIPTIONAL REGULATORY PROTEIN"/>
    <property type="match status" value="1"/>
</dbReference>
<feature type="compositionally biased region" description="Low complexity" evidence="3">
    <location>
        <begin position="22"/>
        <end position="47"/>
    </location>
</feature>
<dbReference type="InterPro" id="IPR050613">
    <property type="entry name" value="Sec_Metabolite_Reg"/>
</dbReference>
<dbReference type="RefSeq" id="XP_009543583.1">
    <property type="nucleotide sequence ID" value="XM_009545288.1"/>
</dbReference>